<dbReference type="EMBL" id="ACCF01000278">
    <property type="protein sequence ID" value="EEF65610.1"/>
    <property type="molecule type" value="Genomic_DNA"/>
</dbReference>
<name>B9YEI3_9FIRM</name>
<dbReference type="STRING" id="545696.HOLDEFILI_04260"/>
<reference evidence="2 3" key="1">
    <citation type="submission" date="2008-12" db="EMBL/GenBank/DDBJ databases">
        <authorList>
            <person name="Fulton L."/>
            <person name="Clifton S."/>
            <person name="Fulton B."/>
            <person name="Xu J."/>
            <person name="Minx P."/>
            <person name="Pepin K.H."/>
            <person name="Johnson M."/>
            <person name="Bhonagiri V."/>
            <person name="Nash W.E."/>
            <person name="Mardis E.R."/>
            <person name="Wilson R.K."/>
        </authorList>
    </citation>
    <scope>NUCLEOTIDE SEQUENCE [LARGE SCALE GENOMIC DNA]</scope>
    <source>
        <strain evidence="2 3">DSM 12042</strain>
    </source>
</reference>
<comment type="caution">
    <text evidence="2">The sequence shown here is derived from an EMBL/GenBank/DDBJ whole genome shotgun (WGS) entry which is preliminary data.</text>
</comment>
<reference evidence="2 3" key="2">
    <citation type="submission" date="2009-02" db="EMBL/GenBank/DDBJ databases">
        <title>Draft genome sequence of Holdemania filiformis DSM 12042.</title>
        <authorList>
            <person name="Sudarsanam P."/>
            <person name="Ley R."/>
            <person name="Guruge J."/>
            <person name="Turnbaugh P.J."/>
            <person name="Mahowald M."/>
            <person name="Liep D."/>
            <person name="Gordon J."/>
        </authorList>
    </citation>
    <scope>NUCLEOTIDE SEQUENCE [LARGE SCALE GENOMIC DNA]</scope>
    <source>
        <strain evidence="2 3">DSM 12042</strain>
    </source>
</reference>
<dbReference type="InterPro" id="IPR025668">
    <property type="entry name" value="Tnp_DDE_dom"/>
</dbReference>
<sequence>MIDGTKFEANANKMTFFWGAWVKRYRPRHWQKAMEIVRQLNRYFKVQGIAVRYSILKEPTLKYLMEIDERLDAWLQEVGAIRKGRGIHPVAKLKRELGSVAKSLFSYALAKDILGERNSFSKTDPDATMMHMKYDYYNHTNVFKPGYNVQIGVNNGYIAYSYISPDVNDTKTAIPFLEGYRNQFGDDPKMVVTDAGYGSFENYAYAQLHQIQAILKYPGYQKKKEKVKEKNQFQLMHMKRNGEGTPICPQGYDFEIEKIRVDMKTGVPRTTIHYRNQHCENCPLRSRCTTSKKGRSARISPQLEKYQKEVDAYLETEEGKRRMAQRSSEAEGAFGDIKKNFGYSLL</sequence>
<dbReference type="HOGENOM" id="CLU_021293_0_2_9"/>
<dbReference type="AlphaFoldDB" id="B9YEI3"/>
<dbReference type="eggNOG" id="COG3666">
    <property type="taxonomic scope" value="Bacteria"/>
</dbReference>
<feature type="domain" description="Transposase DDE" evidence="1">
    <location>
        <begin position="247"/>
        <end position="343"/>
    </location>
</feature>
<proteinExistence type="predicted"/>
<dbReference type="RefSeq" id="WP_006061393.1">
    <property type="nucleotide sequence ID" value="NZ_GG657574.1"/>
</dbReference>
<dbReference type="Pfam" id="PF13751">
    <property type="entry name" value="DDE_Tnp_1_6"/>
    <property type="match status" value="1"/>
</dbReference>
<gene>
    <name evidence="2" type="ORF">HOLDEFILI_04260</name>
</gene>
<dbReference type="OrthoDB" id="9789070at2"/>
<feature type="non-terminal residue" evidence="2">
    <location>
        <position position="346"/>
    </location>
</feature>
<dbReference type="PANTHER" id="PTHR33408:SF2">
    <property type="entry name" value="TRANSPOSASE DDE DOMAIN-CONTAINING PROTEIN"/>
    <property type="match status" value="1"/>
</dbReference>
<evidence type="ECO:0000313" key="2">
    <source>
        <dbReference type="EMBL" id="EEF65610.1"/>
    </source>
</evidence>
<organism evidence="2 3">
    <name type="scientific">Holdemania filiformis DSM 12042</name>
    <dbReference type="NCBI Taxonomy" id="545696"/>
    <lineage>
        <taxon>Bacteria</taxon>
        <taxon>Bacillati</taxon>
        <taxon>Bacillota</taxon>
        <taxon>Erysipelotrichia</taxon>
        <taxon>Erysipelotrichales</taxon>
        <taxon>Erysipelotrichaceae</taxon>
        <taxon>Holdemania</taxon>
    </lineage>
</organism>
<protein>
    <submittedName>
        <fullName evidence="2">Putative transposase, IS4 family</fullName>
    </submittedName>
</protein>
<dbReference type="PANTHER" id="PTHR33408">
    <property type="entry name" value="TRANSPOSASE"/>
    <property type="match status" value="1"/>
</dbReference>
<dbReference type="Proteomes" id="UP000005950">
    <property type="component" value="Unassembled WGS sequence"/>
</dbReference>
<evidence type="ECO:0000313" key="3">
    <source>
        <dbReference type="Proteomes" id="UP000005950"/>
    </source>
</evidence>
<accession>B9YEI3</accession>
<evidence type="ECO:0000259" key="1">
    <source>
        <dbReference type="Pfam" id="PF13751"/>
    </source>
</evidence>